<protein>
    <submittedName>
        <fullName evidence="9">Poly(3-hydroxybutyrate) depolymerase-like protein</fullName>
    </submittedName>
</protein>
<evidence type="ECO:0000256" key="3">
    <source>
        <dbReference type="ARBA" id="ARBA00022651"/>
    </source>
</evidence>
<dbReference type="SUPFAM" id="SSF53474">
    <property type="entry name" value="alpha/beta-Hydrolases"/>
    <property type="match status" value="1"/>
</dbReference>
<evidence type="ECO:0000256" key="7">
    <source>
        <dbReference type="ARBA" id="ARBA00023326"/>
    </source>
</evidence>
<comment type="subcellular location">
    <subcellularLocation>
        <location evidence="1">Secreted</location>
    </subcellularLocation>
</comment>
<sequence>MKHLYAKVVIVFLVVVLSVSSFCGIFDEADLLPGTHSIFFNYSGHQRHFYIHIPEKKRYEKYPVVIMLHGGVSNSKFSMKRFGWMELSDKEGFIAIFPDALPPIGGSSPDNTIFRPQSWWEGLNIDPRKLVFNDSVDDVGFIATIIQELKSEDLIDEKRVFLTGYSNGATMAMFLGLKLSNVIAAVAPVCGLYVPKDQQKISSPISVMVIIGMDDPFNPYYGGLILPPWSIKIVKKPPVETTIMKWVNLLGLPEQPVEQYENEDEKFVLYSNGETDFYFHVFKKLGHFWPQADLDYPLWYFGGRYDEINATEMIWEFFKKHPKR</sequence>
<dbReference type="GO" id="GO:0005576">
    <property type="term" value="C:extracellular region"/>
    <property type="evidence" value="ECO:0007669"/>
    <property type="project" value="UniProtKB-SubCell"/>
</dbReference>
<evidence type="ECO:0000259" key="8">
    <source>
        <dbReference type="Pfam" id="PF02230"/>
    </source>
</evidence>
<organism evidence="9 10">
    <name type="scientific">Kosmotoga olearia (strain ATCC BAA-1733 / DSM 21960 / TBF 19.5.1)</name>
    <dbReference type="NCBI Taxonomy" id="521045"/>
    <lineage>
        <taxon>Bacteria</taxon>
        <taxon>Thermotogati</taxon>
        <taxon>Thermotogota</taxon>
        <taxon>Thermotogae</taxon>
        <taxon>Kosmotogales</taxon>
        <taxon>Kosmotogaceae</taxon>
        <taxon>Kosmotoga</taxon>
    </lineage>
</organism>
<dbReference type="InterPro" id="IPR003140">
    <property type="entry name" value="PLipase/COase/thioEstase"/>
</dbReference>
<dbReference type="PANTHER" id="PTHR38050">
    <property type="match status" value="1"/>
</dbReference>
<dbReference type="Pfam" id="PF02230">
    <property type="entry name" value="Abhydrolase_2"/>
    <property type="match status" value="1"/>
</dbReference>
<keyword evidence="3" id="KW-0858">Xylan degradation</keyword>
<evidence type="ECO:0000313" key="9">
    <source>
        <dbReference type="EMBL" id="ACR79230.1"/>
    </source>
</evidence>
<feature type="domain" description="Phospholipase/carboxylesterase/thioesterase" evidence="8">
    <location>
        <begin position="57"/>
        <end position="222"/>
    </location>
</feature>
<evidence type="ECO:0000256" key="2">
    <source>
        <dbReference type="ARBA" id="ARBA00022525"/>
    </source>
</evidence>
<keyword evidence="6" id="KW-0119">Carbohydrate metabolism</keyword>
<evidence type="ECO:0000256" key="4">
    <source>
        <dbReference type="ARBA" id="ARBA00022729"/>
    </source>
</evidence>
<dbReference type="AlphaFoldDB" id="C5CEI4"/>
<dbReference type="OrthoDB" id="9764953at2"/>
<keyword evidence="5" id="KW-0378">Hydrolase</keyword>
<dbReference type="HOGENOM" id="CLU_027551_4_0_0"/>
<keyword evidence="2" id="KW-0964">Secreted</keyword>
<dbReference type="eggNOG" id="COG3509">
    <property type="taxonomic scope" value="Bacteria"/>
</dbReference>
<dbReference type="InterPro" id="IPR029058">
    <property type="entry name" value="AB_hydrolase_fold"/>
</dbReference>
<evidence type="ECO:0000313" key="10">
    <source>
        <dbReference type="Proteomes" id="UP000002382"/>
    </source>
</evidence>
<reference evidence="9 10" key="1">
    <citation type="submission" date="2009-06" db="EMBL/GenBank/DDBJ databases">
        <title>Complete sequence of Thermotogales bacterium TBF 19.5.1.</title>
        <authorList>
            <consortium name="US DOE Joint Genome Institute"/>
            <person name="Lucas S."/>
            <person name="Copeland A."/>
            <person name="Lapidus A."/>
            <person name="Glavina del Rio T."/>
            <person name="Tice H."/>
            <person name="Bruce D."/>
            <person name="Goodwin L."/>
            <person name="Pitluck S."/>
            <person name="Chertkov O."/>
            <person name="Brettin T."/>
            <person name="Detter J.C."/>
            <person name="Han C."/>
            <person name="Schmutz J."/>
            <person name="Larimer F."/>
            <person name="Land M."/>
            <person name="Hauser L."/>
            <person name="Kyrpides N."/>
            <person name="Ovchinnikova G."/>
            <person name="Noll K."/>
        </authorList>
    </citation>
    <scope>NUCLEOTIDE SEQUENCE [LARGE SCALE GENOMIC DNA]</scope>
    <source>
        <strain evidence="10">ATCC BAA-1733 / DSM 21960 / TBF 19.5.1</strain>
    </source>
</reference>
<accession>C5CEI4</accession>
<gene>
    <name evidence="9" type="ordered locus">Kole_0508</name>
</gene>
<keyword evidence="10" id="KW-1185">Reference proteome</keyword>
<proteinExistence type="predicted"/>
<keyword evidence="7" id="KW-0624">Polysaccharide degradation</keyword>
<dbReference type="Proteomes" id="UP000002382">
    <property type="component" value="Chromosome"/>
</dbReference>
<dbReference type="Gene3D" id="3.40.50.1820">
    <property type="entry name" value="alpha/beta hydrolase"/>
    <property type="match status" value="1"/>
</dbReference>
<dbReference type="InterPro" id="IPR043595">
    <property type="entry name" value="FaeB/C/D"/>
</dbReference>
<evidence type="ECO:0000256" key="6">
    <source>
        <dbReference type="ARBA" id="ARBA00023277"/>
    </source>
</evidence>
<reference evidence="9 10" key="2">
    <citation type="journal article" date="2011" name="J. Bacteriol.">
        <title>Genome Sequence of Kosmotoga olearia Strain TBF 19.5.1, a Thermophilic Bacterium with a Wide Growth Temperature Range, Isolated from the Troll B Oil Platform in the North Sea.</title>
        <authorList>
            <person name="Swithers K.S."/>
            <person name="Dipippo J.L."/>
            <person name="Bruce D.C."/>
            <person name="Detter C."/>
            <person name="Tapia R."/>
            <person name="Han S."/>
            <person name="Goodwin L.A."/>
            <person name="Han J."/>
            <person name="Woyke T."/>
            <person name="Pitluck S."/>
            <person name="Pennacchio L."/>
            <person name="Nolan M."/>
            <person name="Mikhailova N."/>
            <person name="Land M.L."/>
            <person name="Nesbo C.L."/>
            <person name="Gogarten J.P."/>
            <person name="Noll K.M."/>
        </authorList>
    </citation>
    <scope>NUCLEOTIDE SEQUENCE [LARGE SCALE GENOMIC DNA]</scope>
    <source>
        <strain evidence="10">ATCC BAA-1733 / DSM 21960 / TBF 19.5.1</strain>
    </source>
</reference>
<dbReference type="EMBL" id="CP001634">
    <property type="protein sequence ID" value="ACR79230.1"/>
    <property type="molecule type" value="Genomic_DNA"/>
</dbReference>
<evidence type="ECO:0000256" key="5">
    <source>
        <dbReference type="ARBA" id="ARBA00022801"/>
    </source>
</evidence>
<evidence type="ECO:0000256" key="1">
    <source>
        <dbReference type="ARBA" id="ARBA00004613"/>
    </source>
</evidence>
<dbReference type="RefSeq" id="WP_012745015.1">
    <property type="nucleotide sequence ID" value="NC_012785.1"/>
</dbReference>
<dbReference type="GO" id="GO:0030600">
    <property type="term" value="F:feruloyl esterase activity"/>
    <property type="evidence" value="ECO:0007669"/>
    <property type="project" value="InterPro"/>
</dbReference>
<dbReference type="PANTHER" id="PTHR38050:SF2">
    <property type="entry name" value="FERULOYL ESTERASE C-RELATED"/>
    <property type="match status" value="1"/>
</dbReference>
<dbReference type="GO" id="GO:0045493">
    <property type="term" value="P:xylan catabolic process"/>
    <property type="evidence" value="ECO:0007669"/>
    <property type="project" value="UniProtKB-KW"/>
</dbReference>
<keyword evidence="4" id="KW-0732">Signal</keyword>
<name>C5CEI4_KOSOT</name>
<dbReference type="KEGG" id="kol:Kole_0508"/>